<evidence type="ECO:0000259" key="4">
    <source>
        <dbReference type="SMART" id="SM00922"/>
    </source>
</evidence>
<evidence type="ECO:0000256" key="2">
    <source>
        <dbReference type="ARBA" id="ARBA00022723"/>
    </source>
</evidence>
<feature type="domain" description="Mandelate racemase/muconate lactonizing enzyme C-terminal" evidence="4">
    <location>
        <begin position="146"/>
        <end position="242"/>
    </location>
</feature>
<evidence type="ECO:0000313" key="6">
    <source>
        <dbReference type="Proteomes" id="UP000409037"/>
    </source>
</evidence>
<dbReference type="SFLD" id="SFLDS00001">
    <property type="entry name" value="Enolase"/>
    <property type="match status" value="1"/>
</dbReference>
<keyword evidence="2" id="KW-0479">Metal-binding</keyword>
<dbReference type="Proteomes" id="UP000409037">
    <property type="component" value="Unassembled WGS sequence"/>
</dbReference>
<comment type="cofactor">
    <cofactor evidence="1">
        <name>Mg(2+)</name>
        <dbReference type="ChEBI" id="CHEBI:18420"/>
    </cofactor>
</comment>
<dbReference type="InterPro" id="IPR036849">
    <property type="entry name" value="Enolase-like_C_sf"/>
</dbReference>
<proteinExistence type="predicted"/>
<dbReference type="SFLD" id="SFLDG00179">
    <property type="entry name" value="mandelate_racemase"/>
    <property type="match status" value="1"/>
</dbReference>
<accession>A0A5E7D8C2</accession>
<dbReference type="PROSITE" id="PS00909">
    <property type="entry name" value="MR_MLE_2"/>
    <property type="match status" value="1"/>
</dbReference>
<dbReference type="SMART" id="SM00922">
    <property type="entry name" value="MR_MLE"/>
    <property type="match status" value="1"/>
</dbReference>
<dbReference type="GO" id="GO:0016836">
    <property type="term" value="F:hydro-lyase activity"/>
    <property type="evidence" value="ECO:0007669"/>
    <property type="project" value="TreeGrafter"/>
</dbReference>
<dbReference type="InterPro" id="IPR013342">
    <property type="entry name" value="Mandelate_racemase_C"/>
</dbReference>
<dbReference type="RefSeq" id="WP_150798982.1">
    <property type="nucleotide sequence ID" value="NZ_CABVHU010000009.1"/>
</dbReference>
<organism evidence="5 6">
    <name type="scientific">Pseudomonas fluorescens</name>
    <dbReference type="NCBI Taxonomy" id="294"/>
    <lineage>
        <taxon>Bacteria</taxon>
        <taxon>Pseudomonadati</taxon>
        <taxon>Pseudomonadota</taxon>
        <taxon>Gammaproteobacteria</taxon>
        <taxon>Pseudomonadales</taxon>
        <taxon>Pseudomonadaceae</taxon>
        <taxon>Pseudomonas</taxon>
    </lineage>
</organism>
<dbReference type="Gene3D" id="3.30.390.10">
    <property type="entry name" value="Enolase-like, N-terminal domain"/>
    <property type="match status" value="1"/>
</dbReference>
<evidence type="ECO:0000256" key="3">
    <source>
        <dbReference type="ARBA" id="ARBA00022842"/>
    </source>
</evidence>
<dbReference type="InterPro" id="IPR029065">
    <property type="entry name" value="Enolase_C-like"/>
</dbReference>
<dbReference type="InterPro" id="IPR046945">
    <property type="entry name" value="RHMD-like"/>
</dbReference>
<keyword evidence="5" id="KW-0413">Isomerase</keyword>
<dbReference type="GO" id="GO:0016052">
    <property type="term" value="P:carbohydrate catabolic process"/>
    <property type="evidence" value="ECO:0007669"/>
    <property type="project" value="TreeGrafter"/>
</dbReference>
<dbReference type="EC" id="5.1.2.2" evidence="5"/>
<dbReference type="SUPFAM" id="SSF51604">
    <property type="entry name" value="Enolase C-terminal domain-like"/>
    <property type="match status" value="1"/>
</dbReference>
<sequence length="359" mass="38630">MSAVKITGLKSRAVNVPLAYPIHTAVGTVATAPLVLLDLATDAGVTGHAYLFAYTPLALKPLKQMVDDMASLIVDQPLAPSDLEQLLSRRFCLLGFTGLVRMAAAGIDMAAWDALAKTQGLPLVQCLGGSLRTVRSYDSHSLDGEALATSRAVNAAEAGFRGVKTKIGYASLAEDLRVIRSMRRAVGDDFSIMVDYNQSLSVPEAIRRGLALQEEGVAWIEEPTLQYDYLGHARIRDALNVPIQIGENWFGPEEMFKAVSAGACDLAMPDMMKIGGVTGWLRASALAQQFSLPLSSHLFQEFSAHLLAVSPTADWLERLDIAGAVIEPTLTFENGHAVIPDLPGAGIVWREAQIDRFSV</sequence>
<dbReference type="CDD" id="cd03321">
    <property type="entry name" value="mandelate_racemase"/>
    <property type="match status" value="1"/>
</dbReference>
<dbReference type="InterPro" id="IPR018110">
    <property type="entry name" value="Mandel_Rmase/mucon_lact_enz_CS"/>
</dbReference>
<dbReference type="PANTHER" id="PTHR13794:SF58">
    <property type="entry name" value="MITOCHONDRIAL ENOLASE SUPERFAMILY MEMBER 1"/>
    <property type="match status" value="1"/>
</dbReference>
<name>A0A5E7D8C2_PSEFL</name>
<evidence type="ECO:0000313" key="5">
    <source>
        <dbReference type="EMBL" id="VVO12401.1"/>
    </source>
</evidence>
<dbReference type="GO" id="GO:0009063">
    <property type="term" value="P:amino acid catabolic process"/>
    <property type="evidence" value="ECO:0007669"/>
    <property type="project" value="InterPro"/>
</dbReference>
<dbReference type="Pfam" id="PF13378">
    <property type="entry name" value="MR_MLE_C"/>
    <property type="match status" value="1"/>
</dbReference>
<dbReference type="Gene3D" id="3.20.20.120">
    <property type="entry name" value="Enolase-like C-terminal domain"/>
    <property type="match status" value="1"/>
</dbReference>
<evidence type="ECO:0000256" key="1">
    <source>
        <dbReference type="ARBA" id="ARBA00001946"/>
    </source>
</evidence>
<dbReference type="OrthoDB" id="9782675at2"/>
<dbReference type="GO" id="GO:0018838">
    <property type="term" value="F:mandelate racemase activity"/>
    <property type="evidence" value="ECO:0007669"/>
    <property type="project" value="UniProtKB-EC"/>
</dbReference>
<protein>
    <submittedName>
        <fullName evidence="5">Mandelate racemase</fullName>
        <ecNumber evidence="5">5.1.2.2</ecNumber>
    </submittedName>
</protein>
<keyword evidence="3" id="KW-0460">Magnesium</keyword>
<dbReference type="Pfam" id="PF02746">
    <property type="entry name" value="MR_MLE_N"/>
    <property type="match status" value="1"/>
</dbReference>
<dbReference type="PANTHER" id="PTHR13794">
    <property type="entry name" value="ENOLASE SUPERFAMILY, MANDELATE RACEMASE"/>
    <property type="match status" value="1"/>
</dbReference>
<reference evidence="5 6" key="1">
    <citation type="submission" date="2019-09" db="EMBL/GenBank/DDBJ databases">
        <authorList>
            <person name="Chandra G."/>
            <person name="Truman W A."/>
        </authorList>
    </citation>
    <scope>NUCLEOTIDE SEQUENCE [LARGE SCALE GENOMIC DNA]</scope>
    <source>
        <strain evidence="5">PS833</strain>
    </source>
</reference>
<dbReference type="AlphaFoldDB" id="A0A5E7D8C2"/>
<dbReference type="InterPro" id="IPR029017">
    <property type="entry name" value="Enolase-like_N"/>
</dbReference>
<dbReference type="SUPFAM" id="SSF54826">
    <property type="entry name" value="Enolase N-terminal domain-like"/>
    <property type="match status" value="1"/>
</dbReference>
<dbReference type="GO" id="GO:0000287">
    <property type="term" value="F:magnesium ion binding"/>
    <property type="evidence" value="ECO:0007669"/>
    <property type="project" value="TreeGrafter"/>
</dbReference>
<dbReference type="InterPro" id="IPR013341">
    <property type="entry name" value="Mandelate_racemase_N_dom"/>
</dbReference>
<dbReference type="EMBL" id="CABVHU010000009">
    <property type="protein sequence ID" value="VVO12401.1"/>
    <property type="molecule type" value="Genomic_DNA"/>
</dbReference>
<gene>
    <name evidence="5" type="primary">mdlA</name>
    <name evidence="5" type="ORF">PS833_03532</name>
</gene>